<evidence type="ECO:0000313" key="2">
    <source>
        <dbReference type="Proteomes" id="UP001305414"/>
    </source>
</evidence>
<sequence>MEHLANGDEYPTSDEITNGVLFTSQRKGWLVVYNTGMLGMSCPYAKIGNNVCLLAGCSSAVVLRGRHGNHPNISSPQTTYEVVGIVSIHLSEKDDERWTPFPSPQKQPMVENGVSWYETKMHEYRQRSAWQEFILV</sequence>
<reference evidence="1 2" key="1">
    <citation type="submission" date="2023-10" db="EMBL/GenBank/DDBJ databases">
        <title>Draft genome sequence of Xylaria bambusicola isolate GMP-LS, the root and basal stem rot pathogen of sugarcane in Indonesia.</title>
        <authorList>
            <person name="Selvaraj P."/>
            <person name="Muralishankar V."/>
            <person name="Muruganantham S."/>
            <person name="Sp S."/>
            <person name="Haryani S."/>
            <person name="Lau K.J.X."/>
            <person name="Naqvi N.I."/>
        </authorList>
    </citation>
    <scope>NUCLEOTIDE SEQUENCE [LARGE SCALE GENOMIC DNA]</scope>
    <source>
        <strain evidence="1">GMP-LS</strain>
    </source>
</reference>
<organism evidence="1 2">
    <name type="scientific">Xylaria bambusicola</name>
    <dbReference type="NCBI Taxonomy" id="326684"/>
    <lineage>
        <taxon>Eukaryota</taxon>
        <taxon>Fungi</taxon>
        <taxon>Dikarya</taxon>
        <taxon>Ascomycota</taxon>
        <taxon>Pezizomycotina</taxon>
        <taxon>Sordariomycetes</taxon>
        <taxon>Xylariomycetidae</taxon>
        <taxon>Xylariales</taxon>
        <taxon>Xylariaceae</taxon>
        <taxon>Xylaria</taxon>
    </lineage>
</organism>
<dbReference type="AlphaFoldDB" id="A0AAN7UHR8"/>
<name>A0AAN7UHR8_9PEZI</name>
<dbReference type="Proteomes" id="UP001305414">
    <property type="component" value="Unassembled WGS sequence"/>
</dbReference>
<accession>A0AAN7UHR8</accession>
<gene>
    <name evidence="1" type="ORF">RRF57_001829</name>
</gene>
<comment type="caution">
    <text evidence="1">The sequence shown here is derived from an EMBL/GenBank/DDBJ whole genome shotgun (WGS) entry which is preliminary data.</text>
</comment>
<evidence type="ECO:0000313" key="1">
    <source>
        <dbReference type="EMBL" id="KAK5626114.1"/>
    </source>
</evidence>
<protein>
    <submittedName>
        <fullName evidence="1">Uncharacterized protein</fullName>
    </submittedName>
</protein>
<keyword evidence="2" id="KW-1185">Reference proteome</keyword>
<proteinExistence type="predicted"/>
<dbReference type="EMBL" id="JAWHQM010000003">
    <property type="protein sequence ID" value="KAK5626114.1"/>
    <property type="molecule type" value="Genomic_DNA"/>
</dbReference>